<evidence type="ECO:0000313" key="1">
    <source>
        <dbReference type="EMBL" id="SDH99957.1"/>
    </source>
</evidence>
<protein>
    <submittedName>
        <fullName evidence="1">Acyl dehydratase</fullName>
    </submittedName>
</protein>
<dbReference type="InterPro" id="IPR029069">
    <property type="entry name" value="HotDog_dom_sf"/>
</dbReference>
<reference evidence="2" key="1">
    <citation type="submission" date="2016-10" db="EMBL/GenBank/DDBJ databases">
        <authorList>
            <person name="Varghese N."/>
            <person name="Submissions S."/>
        </authorList>
    </citation>
    <scope>NUCLEOTIDE SEQUENCE [LARGE SCALE GENOMIC DNA]</scope>
    <source>
        <strain evidence="2">DSM 22002</strain>
    </source>
</reference>
<dbReference type="Gene3D" id="3.10.129.10">
    <property type="entry name" value="Hotdog Thioesterase"/>
    <property type="match status" value="2"/>
</dbReference>
<dbReference type="STRING" id="399736.SAMN04489720_3151"/>
<dbReference type="AlphaFoldDB" id="A0A1G8H009"/>
<evidence type="ECO:0000313" key="2">
    <source>
        <dbReference type="Proteomes" id="UP000198822"/>
    </source>
</evidence>
<dbReference type="Proteomes" id="UP000198822">
    <property type="component" value="Chromosome I"/>
</dbReference>
<gene>
    <name evidence="1" type="ORF">SAMN04489720_3151</name>
</gene>
<name>A0A1G8H009_9MICO</name>
<sequence>MTSHRDLTDPRRAADVDDLEAGLKEPEFERLAIPEALGPATVVVDDHKIKRFAFTQDDHHPWHLDASPFDGRRIGHASLLGNDLVQLFTTVYAASRVVGLHTEEQLWFDSPAFLDEEVTLAGTYTEAYERRGQGYVVMEATAVGADGRSILRHRGIEILRTRPGDVAGRGSATPADADERVTGEVPDGAPAFDADAPAVGQVLPTLAKTFTTEQAAVFSRIGEYVRNIHNDLALAREGGMRVPIVQGQQQYGAIAELLTRAFGTRFLAGGWLRVKFLKTVDVHEPIAVSGIVTGVDDDRVHLQVWVRRADGALSAAGWASAPIPSETSVSTETGK</sequence>
<dbReference type="SUPFAM" id="SSF54637">
    <property type="entry name" value="Thioesterase/thiol ester dehydrase-isomerase"/>
    <property type="match status" value="2"/>
</dbReference>
<keyword evidence="2" id="KW-1185">Reference proteome</keyword>
<accession>A0A1G8H009</accession>
<dbReference type="CDD" id="cd03441">
    <property type="entry name" value="R_hydratase_like"/>
    <property type="match status" value="1"/>
</dbReference>
<proteinExistence type="predicted"/>
<dbReference type="EMBL" id="LT629695">
    <property type="protein sequence ID" value="SDH99957.1"/>
    <property type="molecule type" value="Genomic_DNA"/>
</dbReference>
<organism evidence="1 2">
    <name type="scientific">Agrococcus jejuensis</name>
    <dbReference type="NCBI Taxonomy" id="399736"/>
    <lineage>
        <taxon>Bacteria</taxon>
        <taxon>Bacillati</taxon>
        <taxon>Actinomycetota</taxon>
        <taxon>Actinomycetes</taxon>
        <taxon>Micrococcales</taxon>
        <taxon>Microbacteriaceae</taxon>
        <taxon>Agrococcus</taxon>
    </lineage>
</organism>
<dbReference type="RefSeq" id="WP_092506555.1">
    <property type="nucleotide sequence ID" value="NZ_LT629695.1"/>
</dbReference>
<dbReference type="OrthoDB" id="3669881at2"/>